<proteinExistence type="predicted"/>
<accession>A0AAD0U4Q6</accession>
<name>A0AAD0U4Q6_9BURK</name>
<evidence type="ECO:0000313" key="2">
    <source>
        <dbReference type="Proteomes" id="UP000269199"/>
    </source>
</evidence>
<organism evidence="1 2">
    <name type="scientific">Herbaspirillum rubrisubalbicans</name>
    <dbReference type="NCBI Taxonomy" id="80842"/>
    <lineage>
        <taxon>Bacteria</taxon>
        <taxon>Pseudomonadati</taxon>
        <taxon>Pseudomonadota</taxon>
        <taxon>Betaproteobacteria</taxon>
        <taxon>Burkholderiales</taxon>
        <taxon>Oxalobacteraceae</taxon>
        <taxon>Herbaspirillum</taxon>
    </lineage>
</organism>
<evidence type="ECO:0000313" key="1">
    <source>
        <dbReference type="EMBL" id="AYR22481.1"/>
    </source>
</evidence>
<dbReference type="Proteomes" id="UP000269199">
    <property type="component" value="Chromosome"/>
</dbReference>
<reference evidence="1 2" key="1">
    <citation type="submission" date="2017-11" db="EMBL/GenBank/DDBJ databases">
        <title>Complete genome sequence of Herbaspirillum rubrisubalbicans DSM 11543.</title>
        <authorList>
            <person name="Chen M."/>
            <person name="An Q."/>
        </authorList>
    </citation>
    <scope>NUCLEOTIDE SEQUENCE [LARGE SCALE GENOMIC DNA]</scope>
    <source>
        <strain evidence="1 2">DSM 11543</strain>
    </source>
</reference>
<sequence length="113" mass="13882">MQPRQSVEERYDAQFIEELQLCAHRRWRPLEQCAAQKCAILEPYYAFFTVIKIRSQSVFQDVFATGKRAFRNAKNELSYWSRENLPCRTRVQHEEYYFSFFDDRHEIRTRYKI</sequence>
<dbReference type="EMBL" id="CP024996">
    <property type="protein sequence ID" value="AYR22481.1"/>
    <property type="molecule type" value="Genomic_DNA"/>
</dbReference>
<protein>
    <submittedName>
        <fullName evidence="1">Uncharacterized protein</fullName>
    </submittedName>
</protein>
<gene>
    <name evidence="1" type="ORF">RC54_01035</name>
</gene>
<dbReference type="AlphaFoldDB" id="A0AAD0U4Q6"/>